<accession>A0A6I4I293</accession>
<gene>
    <name evidence="1" type="ORF">GO620_012050</name>
</gene>
<evidence type="ECO:0000313" key="1">
    <source>
        <dbReference type="EMBL" id="QQL48908.1"/>
    </source>
</evidence>
<organism evidence="1 2">
    <name type="scientific">Mucilaginibacter ginkgonis</name>
    <dbReference type="NCBI Taxonomy" id="2682091"/>
    <lineage>
        <taxon>Bacteria</taxon>
        <taxon>Pseudomonadati</taxon>
        <taxon>Bacteroidota</taxon>
        <taxon>Sphingobacteriia</taxon>
        <taxon>Sphingobacteriales</taxon>
        <taxon>Sphingobacteriaceae</taxon>
        <taxon>Mucilaginibacter</taxon>
    </lineage>
</organism>
<dbReference type="Proteomes" id="UP000429232">
    <property type="component" value="Chromosome"/>
</dbReference>
<dbReference type="AlphaFoldDB" id="A0A6I4I293"/>
<reference evidence="1 2" key="1">
    <citation type="submission" date="2020-12" db="EMBL/GenBank/DDBJ databases">
        <title>HMF7856_wgs.fasta genome submission.</title>
        <authorList>
            <person name="Kang H."/>
            <person name="Kim H."/>
            <person name="Joh K."/>
        </authorList>
    </citation>
    <scope>NUCLEOTIDE SEQUENCE [LARGE SCALE GENOMIC DNA]</scope>
    <source>
        <strain evidence="1 2">HMF7856</strain>
    </source>
</reference>
<protein>
    <submittedName>
        <fullName evidence="1">Type IX secretion system membrane protein PorP/SprF</fullName>
    </submittedName>
</protein>
<dbReference type="InterPro" id="IPR019861">
    <property type="entry name" value="PorP/SprF_Bacteroidetes"/>
</dbReference>
<evidence type="ECO:0000313" key="2">
    <source>
        <dbReference type="Proteomes" id="UP000429232"/>
    </source>
</evidence>
<dbReference type="EMBL" id="CP066775">
    <property type="protein sequence ID" value="QQL48908.1"/>
    <property type="molecule type" value="Genomic_DNA"/>
</dbReference>
<name>A0A6I4I293_9SPHI</name>
<dbReference type="KEGG" id="mgik:GO620_012050"/>
<dbReference type="RefSeq" id="WP_157525609.1">
    <property type="nucleotide sequence ID" value="NZ_CP066775.1"/>
</dbReference>
<sequence>MNAVKLHLIFIGLLLRFSASAQQTVQFSQYVFNGLAVNPAYAGYRDDWRLDISSRLQWTSFDGAPKTNTISADGTLGNSKNVGLGILVTNDRLGPENNSALYLNYAYHIRLDDLDSKRLSFGVGAGLVQYRIDGSLLSASDMTDANIPTGISTKLLPDFRLGVYYYSSSFYAGASVLNLLPINNSNNVFINQARTMYLTTGLMLNISPLIDMKPSILIKEDFKGPTNLDAAAFLIFDKRFWLGGAYSTGVTIWKKSNLQSGLDKNDMATAILAYSLTERFRIGYSYDFATSKLATAQSGSHEISLSVTIARKRPVILSPRFF</sequence>
<keyword evidence="2" id="KW-1185">Reference proteome</keyword>
<proteinExistence type="predicted"/>
<dbReference type="Pfam" id="PF11751">
    <property type="entry name" value="PorP_SprF"/>
    <property type="match status" value="1"/>
</dbReference>
<dbReference type="NCBIfam" id="TIGR03519">
    <property type="entry name" value="T9SS_PorP_fam"/>
    <property type="match status" value="1"/>
</dbReference>